<dbReference type="AlphaFoldDB" id="A0A117MBQ5"/>
<gene>
    <name evidence="2" type="ORF">XD72_1887</name>
    <name evidence="3" type="ORF">XE07_1872</name>
</gene>
<comment type="caution">
    <text evidence="3">The sequence shown here is derived from an EMBL/GenBank/DDBJ whole genome shotgun (WGS) entry which is preliminary data.</text>
</comment>
<name>A0A117MBQ5_9EURY</name>
<evidence type="ECO:0000313" key="3">
    <source>
        <dbReference type="EMBL" id="KUK95260.1"/>
    </source>
</evidence>
<evidence type="ECO:0000256" key="1">
    <source>
        <dbReference type="SAM" id="Phobius"/>
    </source>
</evidence>
<dbReference type="EMBL" id="LGHB01000036">
    <property type="protein sequence ID" value="KUK95260.1"/>
    <property type="molecule type" value="Genomic_DNA"/>
</dbReference>
<proteinExistence type="predicted"/>
<reference evidence="3" key="1">
    <citation type="journal article" date="2015" name="MBio">
        <title>Genome-resolved metagenomic analysis reveals roles for candidate phyla and other microbial community members in biogeochemical transformations in oil reservoirs.</title>
        <authorList>
            <person name="Hu P."/>
            <person name="Tom L."/>
            <person name="Singh A."/>
            <person name="Thomas B.C."/>
            <person name="Baker B.J."/>
            <person name="Piceno Y.M."/>
            <person name="Andersen G.L."/>
            <person name="Banfield J.F."/>
        </authorList>
    </citation>
    <scope>NUCLEOTIDE SEQUENCE [LARGE SCALE GENOMIC DNA]</scope>
    <source>
        <strain evidence="3">56_747</strain>
    </source>
</reference>
<reference evidence="4 5" key="2">
    <citation type="journal article" date="2015" name="MBio">
        <title>Genome-Resolved Metagenomic Analysis Reveals Roles for Candidate Phyla and Other Microbial Community Members in Biogeochemical Transformations in Oil Reservoirs.</title>
        <authorList>
            <person name="Hu P."/>
            <person name="Tom L."/>
            <person name="Singh A."/>
            <person name="Thomas B.C."/>
            <person name="Baker B.J."/>
            <person name="Piceno Y.M."/>
            <person name="Andersen G.L."/>
            <person name="Banfield J.F."/>
        </authorList>
    </citation>
    <scope>NUCLEOTIDE SEQUENCE [LARGE SCALE GENOMIC DNA]</scope>
    <source>
        <strain evidence="2">57_489</strain>
    </source>
</reference>
<keyword evidence="1" id="KW-0472">Membrane</keyword>
<keyword evidence="1" id="KW-0812">Transmembrane</keyword>
<keyword evidence="1" id="KW-1133">Transmembrane helix</keyword>
<organism evidence="3 4">
    <name type="scientific">Methanothrix harundinacea</name>
    <dbReference type="NCBI Taxonomy" id="301375"/>
    <lineage>
        <taxon>Archaea</taxon>
        <taxon>Methanobacteriati</taxon>
        <taxon>Methanobacteriota</taxon>
        <taxon>Stenosarchaea group</taxon>
        <taxon>Methanomicrobia</taxon>
        <taxon>Methanotrichales</taxon>
        <taxon>Methanotrichaceae</taxon>
        <taxon>Methanothrix</taxon>
    </lineage>
</organism>
<dbReference type="Proteomes" id="UP000053961">
    <property type="component" value="Unassembled WGS sequence"/>
</dbReference>
<dbReference type="EMBL" id="LGFT01000050">
    <property type="protein sequence ID" value="KUK43748.1"/>
    <property type="molecule type" value="Genomic_DNA"/>
</dbReference>
<evidence type="ECO:0000313" key="5">
    <source>
        <dbReference type="Proteomes" id="UP000057043"/>
    </source>
</evidence>
<feature type="transmembrane region" description="Helical" evidence="1">
    <location>
        <begin position="37"/>
        <end position="58"/>
    </location>
</feature>
<evidence type="ECO:0000313" key="2">
    <source>
        <dbReference type="EMBL" id="KUK43748.1"/>
    </source>
</evidence>
<evidence type="ECO:0000313" key="4">
    <source>
        <dbReference type="Proteomes" id="UP000053961"/>
    </source>
</evidence>
<accession>A0A117MBQ5</accession>
<sequence length="67" mass="7962">MHIEYRFSLALCKLDYIEIRAHFLQMVTETYLIIKNLYYSVSGAAFIPNCIMITAMVFDDNAFYLRR</sequence>
<protein>
    <submittedName>
        <fullName evidence="3">Uncharacterized protein</fullName>
    </submittedName>
</protein>
<dbReference type="Proteomes" id="UP000057043">
    <property type="component" value="Unassembled WGS sequence"/>
</dbReference>
<dbReference type="PATRIC" id="fig|301375.6.peg.1312"/>